<evidence type="ECO:0000313" key="4">
    <source>
        <dbReference type="Proteomes" id="UP000294835"/>
    </source>
</evidence>
<organism evidence="3 4">
    <name type="scientific">Rhodovulum marinum</name>
    <dbReference type="NCBI Taxonomy" id="320662"/>
    <lineage>
        <taxon>Bacteria</taxon>
        <taxon>Pseudomonadati</taxon>
        <taxon>Pseudomonadota</taxon>
        <taxon>Alphaproteobacteria</taxon>
        <taxon>Rhodobacterales</taxon>
        <taxon>Paracoccaceae</taxon>
        <taxon>Rhodovulum</taxon>
    </lineage>
</organism>
<dbReference type="RefSeq" id="WP_132463671.1">
    <property type="nucleotide sequence ID" value="NZ_SLXP01000009.1"/>
</dbReference>
<dbReference type="EMBL" id="SLXP01000009">
    <property type="protein sequence ID" value="TCP39943.1"/>
    <property type="molecule type" value="Genomic_DNA"/>
</dbReference>
<feature type="compositionally biased region" description="Acidic residues" evidence="1">
    <location>
        <begin position="60"/>
        <end position="69"/>
    </location>
</feature>
<sequence>MQTSEPQGATDQGWLTLGEGFASGEVWSLAIGAFVAYLLWSLVSSGPRNGDGGGGGWFGDCDDGGDGGD</sequence>
<evidence type="ECO:0000256" key="1">
    <source>
        <dbReference type="SAM" id="MobiDB-lite"/>
    </source>
</evidence>
<dbReference type="Proteomes" id="UP000294835">
    <property type="component" value="Unassembled WGS sequence"/>
</dbReference>
<evidence type="ECO:0000256" key="2">
    <source>
        <dbReference type="SAM" id="Phobius"/>
    </source>
</evidence>
<gene>
    <name evidence="3" type="ORF">EV662_10968</name>
</gene>
<dbReference type="AlphaFoldDB" id="A0A4R2PV50"/>
<proteinExistence type="predicted"/>
<keyword evidence="2" id="KW-0472">Membrane</keyword>
<reference evidence="3 4" key="1">
    <citation type="submission" date="2019-03" db="EMBL/GenBank/DDBJ databases">
        <title>Genomic Encyclopedia of Type Strains, Phase IV (KMG-IV): sequencing the most valuable type-strain genomes for metagenomic binning, comparative biology and taxonomic classification.</title>
        <authorList>
            <person name="Goeker M."/>
        </authorList>
    </citation>
    <scope>NUCLEOTIDE SEQUENCE [LARGE SCALE GENOMIC DNA]</scope>
    <source>
        <strain evidence="3 4">DSM 18063</strain>
    </source>
</reference>
<feature type="compositionally biased region" description="Gly residues" evidence="1">
    <location>
        <begin position="49"/>
        <end position="58"/>
    </location>
</feature>
<comment type="caution">
    <text evidence="3">The sequence shown here is derived from an EMBL/GenBank/DDBJ whole genome shotgun (WGS) entry which is preliminary data.</text>
</comment>
<evidence type="ECO:0000313" key="3">
    <source>
        <dbReference type="EMBL" id="TCP39943.1"/>
    </source>
</evidence>
<name>A0A4R2PV50_9RHOB</name>
<protein>
    <submittedName>
        <fullName evidence="3">Uncharacterized protein</fullName>
    </submittedName>
</protein>
<feature type="transmembrane region" description="Helical" evidence="2">
    <location>
        <begin position="20"/>
        <end position="40"/>
    </location>
</feature>
<accession>A0A4R2PV50</accession>
<keyword evidence="4" id="KW-1185">Reference proteome</keyword>
<keyword evidence="2" id="KW-1133">Transmembrane helix</keyword>
<feature type="region of interest" description="Disordered" evidence="1">
    <location>
        <begin position="48"/>
        <end position="69"/>
    </location>
</feature>
<keyword evidence="2" id="KW-0812">Transmembrane</keyword>